<evidence type="ECO:0000256" key="2">
    <source>
        <dbReference type="RuleBase" id="RU362080"/>
    </source>
</evidence>
<dbReference type="HOGENOM" id="CLU_2301253_0_0_9"/>
<evidence type="ECO:0000313" key="6">
    <source>
        <dbReference type="Proteomes" id="UP000013520"/>
    </source>
</evidence>
<dbReference type="KEGG" id="dgi:Desgi_0187"/>
<dbReference type="InterPro" id="IPR051405">
    <property type="entry name" value="phD/YefM_antitoxin"/>
</dbReference>
<sequence length="100" mass="11775">MSMFNITEIRQNASKIIAHVLKTKEPVVILQRSKPVAYIVEAQTYKDIQEKLKKAEHYEKVITTRNSLQRLARLRSEMKKQPDSTPLIRRLREGDARRDE</sequence>
<dbReference type="Proteomes" id="UP000013520">
    <property type="component" value="Chromosome"/>
</dbReference>
<dbReference type="SUPFAM" id="SSF143120">
    <property type="entry name" value="YefM-like"/>
    <property type="match status" value="1"/>
</dbReference>
<dbReference type="STRING" id="767817.Desgi_0187"/>
<dbReference type="Gene3D" id="3.40.1620.10">
    <property type="entry name" value="YefM-like domain"/>
    <property type="match status" value="1"/>
</dbReference>
<dbReference type="EMBL" id="CP003273">
    <property type="protein sequence ID" value="AGK99808.1"/>
    <property type="molecule type" value="Genomic_DNA"/>
</dbReference>
<protein>
    <recommendedName>
        <fullName evidence="2">Antitoxin</fullName>
    </recommendedName>
</protein>
<dbReference type="NCBIfam" id="TIGR01552">
    <property type="entry name" value="phd_fam"/>
    <property type="match status" value="1"/>
</dbReference>
<evidence type="ECO:0000313" key="4">
    <source>
        <dbReference type="EMBL" id="AGK99798.1"/>
    </source>
</evidence>
<proteinExistence type="inferred from homology"/>
<comment type="similarity">
    <text evidence="1 2">Belongs to the phD/YefM antitoxin family.</text>
</comment>
<accession>G6IBR4</accession>
<reference evidence="5 6" key="1">
    <citation type="submission" date="2012-01" db="EMBL/GenBank/DDBJ databases">
        <title>Complete sequence of Desulfotomaculum gibsoniae DSM 7213.</title>
        <authorList>
            <consortium name="US DOE Joint Genome Institute"/>
            <person name="Lucas S."/>
            <person name="Han J."/>
            <person name="Lapidus A."/>
            <person name="Cheng J.-F."/>
            <person name="Goodwin L."/>
            <person name="Pitluck S."/>
            <person name="Peters L."/>
            <person name="Ovchinnikova G."/>
            <person name="Teshima H."/>
            <person name="Detter J.C."/>
            <person name="Han C."/>
            <person name="Tapia R."/>
            <person name="Land M."/>
            <person name="Hauser L."/>
            <person name="Kyrpides N."/>
            <person name="Ivanova N."/>
            <person name="Pagani I."/>
            <person name="Parshina S."/>
            <person name="Plugge C."/>
            <person name="Muyzer G."/>
            <person name="Kuever J."/>
            <person name="Ivanova A."/>
            <person name="Nazina T."/>
            <person name="Klenk H.-P."/>
            <person name="Brambilla E."/>
            <person name="Spring S."/>
            <person name="Stams A.F."/>
            <person name="Woyke T."/>
        </authorList>
    </citation>
    <scope>NUCLEOTIDE SEQUENCE [LARGE SCALE GENOMIC DNA]</scope>
    <source>
        <strain evidence="5 6">DSM 7213</strain>
    </source>
</reference>
<evidence type="ECO:0000256" key="3">
    <source>
        <dbReference type="SAM" id="MobiDB-lite"/>
    </source>
</evidence>
<evidence type="ECO:0000313" key="5">
    <source>
        <dbReference type="EMBL" id="AGK99808.1"/>
    </source>
</evidence>
<comment type="function">
    <text evidence="2">Antitoxin component of a type II toxin-antitoxin (TA) system.</text>
</comment>
<dbReference type="InterPro" id="IPR036165">
    <property type="entry name" value="YefM-like_sf"/>
</dbReference>
<dbReference type="EMBL" id="CP003273">
    <property type="protein sequence ID" value="AGK99798.1"/>
    <property type="molecule type" value="Genomic_DNA"/>
</dbReference>
<dbReference type="PANTHER" id="PTHR33713:SF10">
    <property type="entry name" value="ANTITOXIN YAFN"/>
    <property type="match status" value="1"/>
</dbReference>
<dbReference type="AlphaFoldDB" id="G6IBR4"/>
<dbReference type="PANTHER" id="PTHR33713">
    <property type="entry name" value="ANTITOXIN YAFN-RELATED"/>
    <property type="match status" value="1"/>
</dbReference>
<name>G6IBR4_9FIRM</name>
<gene>
    <name evidence="4" type="ORF">Desgi_0187</name>
    <name evidence="5" type="ORF">Desgi_0207</name>
</gene>
<evidence type="ECO:0000256" key="1">
    <source>
        <dbReference type="ARBA" id="ARBA00009981"/>
    </source>
</evidence>
<dbReference type="KEGG" id="dgi:Desgi_0207"/>
<dbReference type="eggNOG" id="COG2161">
    <property type="taxonomic scope" value="Bacteria"/>
</dbReference>
<feature type="region of interest" description="Disordered" evidence="3">
    <location>
        <begin position="75"/>
        <end position="100"/>
    </location>
</feature>
<feature type="compositionally biased region" description="Basic and acidic residues" evidence="3">
    <location>
        <begin position="90"/>
        <end position="100"/>
    </location>
</feature>
<organism evidence="5 6">
    <name type="scientific">Desulfoscipio gibsoniae DSM 7213</name>
    <dbReference type="NCBI Taxonomy" id="767817"/>
    <lineage>
        <taxon>Bacteria</taxon>
        <taxon>Bacillati</taxon>
        <taxon>Bacillota</taxon>
        <taxon>Clostridia</taxon>
        <taxon>Eubacteriales</taxon>
        <taxon>Desulfallaceae</taxon>
        <taxon>Desulfoscipio</taxon>
    </lineage>
</organism>
<dbReference type="InterPro" id="IPR006442">
    <property type="entry name" value="Antitoxin_Phd/YefM"/>
</dbReference>
<dbReference type="OrthoDB" id="1807935at2"/>
<dbReference type="RefSeq" id="WP_006523263.1">
    <property type="nucleotide sequence ID" value="NC_021184.1"/>
</dbReference>
<dbReference type="Pfam" id="PF02604">
    <property type="entry name" value="PhdYeFM_antitox"/>
    <property type="match status" value="1"/>
</dbReference>
<keyword evidence="6" id="KW-1185">Reference proteome</keyword>